<sequence length="30" mass="3718">MDRAPHYEWEALRYWYNIVPDLPKPLPPHL</sequence>
<dbReference type="EMBL" id="CP003316">
    <property type="protein sequence ID" value="AFA38853.1"/>
    <property type="molecule type" value="Genomic_DNA"/>
</dbReference>
<gene>
    <name evidence="1" type="ordered locus">Pogu_0826</name>
</gene>
<dbReference type="STRING" id="698757.Pogu_0826"/>
<keyword evidence="2" id="KW-1185">Reference proteome</keyword>
<proteinExistence type="predicted"/>
<protein>
    <submittedName>
        <fullName evidence="1">Uncharacterized protein</fullName>
    </submittedName>
</protein>
<organism evidence="1 2">
    <name type="scientific">Pyrobaculum oguniense (strain DSM 13380 / JCM 10595 / TE7)</name>
    <dbReference type="NCBI Taxonomy" id="698757"/>
    <lineage>
        <taxon>Archaea</taxon>
        <taxon>Thermoproteota</taxon>
        <taxon>Thermoprotei</taxon>
        <taxon>Thermoproteales</taxon>
        <taxon>Thermoproteaceae</taxon>
        <taxon>Pyrobaculum</taxon>
    </lineage>
</organism>
<name>H6Q9L9_PYROT</name>
<dbReference type="eggNOG" id="arCOG01432">
    <property type="taxonomic scope" value="Archaea"/>
</dbReference>
<evidence type="ECO:0000313" key="1">
    <source>
        <dbReference type="EMBL" id="AFA38853.1"/>
    </source>
</evidence>
<dbReference type="Proteomes" id="UP000009062">
    <property type="component" value="Chromosome"/>
</dbReference>
<evidence type="ECO:0000313" key="2">
    <source>
        <dbReference type="Proteomes" id="UP000009062"/>
    </source>
</evidence>
<accession>H6Q9L9</accession>
<reference evidence="1 2" key="1">
    <citation type="journal article" date="2012" name="Stand. Genomic Sci.">
        <title>Complete genome sequence of Pyrobaculum oguniense.</title>
        <authorList>
            <person name="Bernick D.L."/>
            <person name="Karplus K."/>
            <person name="Lui L.M."/>
            <person name="Coker J.K."/>
            <person name="Murphy J.N."/>
            <person name="Chan P.P."/>
            <person name="Cozen A.E."/>
            <person name="Lowe T.M."/>
        </authorList>
    </citation>
    <scope>NUCLEOTIDE SEQUENCE [LARGE SCALE GENOMIC DNA]</scope>
    <source>
        <strain evidence="1 2">TE7</strain>
    </source>
</reference>
<dbReference type="AlphaFoldDB" id="H6Q9L9"/>
<dbReference type="HOGENOM" id="CLU_3401603_0_0_2"/>
<dbReference type="KEGG" id="pog:Pogu_0826"/>